<dbReference type="EnsemblPlants" id="evm.model.07.176">
    <property type="protein sequence ID" value="cds.evm.model.07.176"/>
    <property type="gene ID" value="evm.TU.07.176"/>
</dbReference>
<accession>A0A803Q3T3</accession>
<dbReference type="OMA" id="NARDMPT"/>
<evidence type="ECO:0000256" key="1">
    <source>
        <dbReference type="SAM" id="SignalP"/>
    </source>
</evidence>
<protein>
    <recommendedName>
        <fullName evidence="4">Glycine-rich protein</fullName>
    </recommendedName>
</protein>
<dbReference type="EMBL" id="UZAU01000629">
    <property type="status" value="NOT_ANNOTATED_CDS"/>
    <property type="molecule type" value="Genomic_DNA"/>
</dbReference>
<dbReference type="Proteomes" id="UP000596661">
    <property type="component" value="Chromosome 7"/>
</dbReference>
<dbReference type="Gramene" id="evm.model.07.176">
    <property type="protein sequence ID" value="cds.evm.model.07.176"/>
    <property type="gene ID" value="evm.TU.07.176"/>
</dbReference>
<name>A0A803Q3T3_CANSA</name>
<reference evidence="2" key="1">
    <citation type="submission" date="2018-11" db="EMBL/GenBank/DDBJ databases">
        <authorList>
            <person name="Grassa J C."/>
        </authorList>
    </citation>
    <scope>NUCLEOTIDE SEQUENCE [LARGE SCALE GENOMIC DNA]</scope>
</reference>
<keyword evidence="1" id="KW-0732">Signal</keyword>
<dbReference type="PANTHER" id="PTHR34463:SF12">
    <property type="entry name" value="GLYCINE-RICH PROTEIN"/>
    <property type="match status" value="1"/>
</dbReference>
<proteinExistence type="predicted"/>
<sequence>MMMKWLPIFVIVLLFVSPRATSRDIPNTPLDQTVLHANAPAKAESPSDSNGLGDKKNFIYGGVGGFAGMGGYAGVNGVLPTLGGSGSFNKFGGIGGAGGIGGVAGIGGLPGTTGGLPGGLGGGFPTMGGVAVAPPGGGILHP</sequence>
<evidence type="ECO:0008006" key="4">
    <source>
        <dbReference type="Google" id="ProtNLM"/>
    </source>
</evidence>
<keyword evidence="3" id="KW-1185">Reference proteome</keyword>
<organism evidence="2 3">
    <name type="scientific">Cannabis sativa</name>
    <name type="common">Hemp</name>
    <name type="synonym">Marijuana</name>
    <dbReference type="NCBI Taxonomy" id="3483"/>
    <lineage>
        <taxon>Eukaryota</taxon>
        <taxon>Viridiplantae</taxon>
        <taxon>Streptophyta</taxon>
        <taxon>Embryophyta</taxon>
        <taxon>Tracheophyta</taxon>
        <taxon>Spermatophyta</taxon>
        <taxon>Magnoliopsida</taxon>
        <taxon>eudicotyledons</taxon>
        <taxon>Gunneridae</taxon>
        <taxon>Pentapetalae</taxon>
        <taxon>rosids</taxon>
        <taxon>fabids</taxon>
        <taxon>Rosales</taxon>
        <taxon>Cannabaceae</taxon>
        <taxon>Cannabis</taxon>
    </lineage>
</organism>
<feature type="chain" id="PRO_5030951315" description="Glycine-rich protein" evidence="1">
    <location>
        <begin position="23"/>
        <end position="142"/>
    </location>
</feature>
<dbReference type="PANTHER" id="PTHR34463">
    <property type="entry name" value="GLYCINE-RICH PROTEIN"/>
    <property type="match status" value="1"/>
</dbReference>
<reference evidence="2" key="2">
    <citation type="submission" date="2021-03" db="UniProtKB">
        <authorList>
            <consortium name="EnsemblPlants"/>
        </authorList>
    </citation>
    <scope>IDENTIFICATION</scope>
</reference>
<feature type="signal peptide" evidence="1">
    <location>
        <begin position="1"/>
        <end position="22"/>
    </location>
</feature>
<evidence type="ECO:0000313" key="3">
    <source>
        <dbReference type="Proteomes" id="UP000596661"/>
    </source>
</evidence>
<evidence type="ECO:0000313" key="2">
    <source>
        <dbReference type="EnsemblPlants" id="cds.evm.model.07.176"/>
    </source>
</evidence>
<dbReference type="AlphaFoldDB" id="A0A803Q3T3"/>